<dbReference type="Gene3D" id="3.10.450.40">
    <property type="match status" value="1"/>
</dbReference>
<evidence type="ECO:0000313" key="2">
    <source>
        <dbReference type="EMBL" id="KFA94329.1"/>
    </source>
</evidence>
<dbReference type="EMBL" id="JPMI01000017">
    <property type="protein sequence ID" value="KFA94329.1"/>
    <property type="molecule type" value="Genomic_DNA"/>
</dbReference>
<gene>
    <name evidence="2" type="ORF">Q664_03270</name>
</gene>
<dbReference type="SUPFAM" id="SSF160719">
    <property type="entry name" value="gpW/gp25-like"/>
    <property type="match status" value="1"/>
</dbReference>
<proteinExistence type="predicted"/>
<protein>
    <submittedName>
        <fullName evidence="2">Tail protein</fullName>
    </submittedName>
</protein>
<comment type="caution">
    <text evidence="2">The sequence shown here is derived from an EMBL/GenBank/DDBJ whole genome shotgun (WGS) entry which is preliminary data.</text>
</comment>
<organism evidence="2 3">
    <name type="scientific">Archangium violaceum Cb vi76</name>
    <dbReference type="NCBI Taxonomy" id="1406225"/>
    <lineage>
        <taxon>Bacteria</taxon>
        <taxon>Pseudomonadati</taxon>
        <taxon>Myxococcota</taxon>
        <taxon>Myxococcia</taxon>
        <taxon>Myxococcales</taxon>
        <taxon>Cystobacterineae</taxon>
        <taxon>Archangiaceae</taxon>
        <taxon>Archangium</taxon>
    </lineage>
</organism>
<dbReference type="Proteomes" id="UP000028547">
    <property type="component" value="Unassembled WGS sequence"/>
</dbReference>
<dbReference type="AlphaFoldDB" id="A0A084T0U4"/>
<evidence type="ECO:0000259" key="1">
    <source>
        <dbReference type="Pfam" id="PF04965"/>
    </source>
</evidence>
<dbReference type="Pfam" id="PF04965">
    <property type="entry name" value="GPW_gp25"/>
    <property type="match status" value="1"/>
</dbReference>
<dbReference type="RefSeq" id="WP_043389754.1">
    <property type="nucleotide sequence ID" value="NZ_JPMI01000017.1"/>
</dbReference>
<reference evidence="2 3" key="1">
    <citation type="submission" date="2014-07" db="EMBL/GenBank/DDBJ databases">
        <title>Draft Genome Sequence of Gephyronic Acid Producer, Cystobacter violaceus Strain Cb vi76.</title>
        <authorList>
            <person name="Stevens D.C."/>
            <person name="Young J."/>
            <person name="Carmichael R."/>
            <person name="Tan J."/>
            <person name="Taylor R.E."/>
        </authorList>
    </citation>
    <scope>NUCLEOTIDE SEQUENCE [LARGE SCALE GENOMIC DNA]</scope>
    <source>
        <strain evidence="2 3">Cb vi76</strain>
    </source>
</reference>
<accession>A0A084T0U4</accession>
<feature type="domain" description="IraD/Gp25-like" evidence="1">
    <location>
        <begin position="27"/>
        <end position="117"/>
    </location>
</feature>
<sequence>MDAGSLLGRGIGFPPRVGPDGRLRWSEGERNVRESIQIILTTEQRERIMQPDFGGGLGTFLFEPNTVATRHRLEERISQTLALWEPRIQVQSVTVEADPADARTAVATITYRLVATQALERVSVGVSLAG</sequence>
<evidence type="ECO:0000313" key="3">
    <source>
        <dbReference type="Proteomes" id="UP000028547"/>
    </source>
</evidence>
<dbReference type="InterPro" id="IPR007048">
    <property type="entry name" value="IraD/Gp25-like"/>
</dbReference>
<name>A0A084T0U4_9BACT</name>